<dbReference type="EMBL" id="MU006738">
    <property type="protein sequence ID" value="KAF2623317.1"/>
    <property type="molecule type" value="Genomic_DNA"/>
</dbReference>
<reference evidence="1" key="1">
    <citation type="journal article" date="2020" name="Stud. Mycol.">
        <title>101 Dothideomycetes genomes: a test case for predicting lifestyles and emergence of pathogens.</title>
        <authorList>
            <person name="Haridas S."/>
            <person name="Albert R."/>
            <person name="Binder M."/>
            <person name="Bloem J."/>
            <person name="Labutti K."/>
            <person name="Salamov A."/>
            <person name="Andreopoulos B."/>
            <person name="Baker S."/>
            <person name="Barry K."/>
            <person name="Bills G."/>
            <person name="Bluhm B."/>
            <person name="Cannon C."/>
            <person name="Castanera R."/>
            <person name="Culley D."/>
            <person name="Daum C."/>
            <person name="Ezra D."/>
            <person name="Gonzalez J."/>
            <person name="Henrissat B."/>
            <person name="Kuo A."/>
            <person name="Liang C."/>
            <person name="Lipzen A."/>
            <person name="Lutzoni F."/>
            <person name="Magnuson J."/>
            <person name="Mondo S."/>
            <person name="Nolan M."/>
            <person name="Ohm R."/>
            <person name="Pangilinan J."/>
            <person name="Park H.-J."/>
            <person name="Ramirez L."/>
            <person name="Alfaro M."/>
            <person name="Sun H."/>
            <person name="Tritt A."/>
            <person name="Yoshinaga Y."/>
            <person name="Zwiers L.-H."/>
            <person name="Turgeon B."/>
            <person name="Goodwin S."/>
            <person name="Spatafora J."/>
            <person name="Crous P."/>
            <person name="Grigoriev I."/>
        </authorList>
    </citation>
    <scope>NUCLEOTIDE SEQUENCE</scope>
    <source>
        <strain evidence="1">CBS 525.71</strain>
    </source>
</reference>
<sequence length="90" mass="10297">MTMLSGESQTLSVRAPYRNHTLRARGVCSYCVLSWLRRSPLSSCNCKFHPGNQWTIFVLAFATYLLGCWRDADRRMRFRLAFGGSKPTSC</sequence>
<protein>
    <submittedName>
        <fullName evidence="1">Uncharacterized protein</fullName>
    </submittedName>
</protein>
<organism evidence="1 2">
    <name type="scientific">Macroventuria anomochaeta</name>
    <dbReference type="NCBI Taxonomy" id="301207"/>
    <lineage>
        <taxon>Eukaryota</taxon>
        <taxon>Fungi</taxon>
        <taxon>Dikarya</taxon>
        <taxon>Ascomycota</taxon>
        <taxon>Pezizomycotina</taxon>
        <taxon>Dothideomycetes</taxon>
        <taxon>Pleosporomycetidae</taxon>
        <taxon>Pleosporales</taxon>
        <taxon>Pleosporineae</taxon>
        <taxon>Didymellaceae</taxon>
        <taxon>Macroventuria</taxon>
    </lineage>
</organism>
<evidence type="ECO:0000313" key="2">
    <source>
        <dbReference type="Proteomes" id="UP000799754"/>
    </source>
</evidence>
<keyword evidence="2" id="KW-1185">Reference proteome</keyword>
<evidence type="ECO:0000313" key="1">
    <source>
        <dbReference type="EMBL" id="KAF2623317.1"/>
    </source>
</evidence>
<proteinExistence type="predicted"/>
<dbReference type="Proteomes" id="UP000799754">
    <property type="component" value="Unassembled WGS sequence"/>
</dbReference>
<accession>A0ACB6RQV5</accession>
<gene>
    <name evidence="1" type="ORF">BU25DRAFT_182240</name>
</gene>
<name>A0ACB6RQV5_9PLEO</name>
<comment type="caution">
    <text evidence="1">The sequence shown here is derived from an EMBL/GenBank/DDBJ whole genome shotgun (WGS) entry which is preliminary data.</text>
</comment>